<dbReference type="CDD" id="cd07182">
    <property type="entry name" value="RNase_HII_bacteria_HII_like"/>
    <property type="match status" value="1"/>
</dbReference>
<dbReference type="GO" id="GO:0005737">
    <property type="term" value="C:cytoplasm"/>
    <property type="evidence" value="ECO:0007669"/>
    <property type="project" value="UniProtKB-SubCell"/>
</dbReference>
<sequence>MRTNNFEPEEFRFLPDYIPCGIDEAGRGPYAGPLSVALVSFLPETLEKIHSGEILQGLNDSKKLTESKRERLFTEIQETAFTVAHAFLSHTFIDKHGINRAVLEGILKCYRKGSSAPIENTRKNLLLLIDGNYNFSKYKESELLKHKSHYYTKGDSRIASIAAASIIAKVKRDRFMKTIASKFPGYGFESHKGYGSAAHEDAIRNLGMTRIHRRSFTKKFHVSNSSS</sequence>
<keyword evidence="16" id="KW-1185">Reference proteome</keyword>
<feature type="domain" description="RNase H type-2" evidence="14">
    <location>
        <begin position="17"/>
        <end position="227"/>
    </location>
</feature>
<dbReference type="PANTHER" id="PTHR10954:SF18">
    <property type="entry name" value="RIBONUCLEASE HII"/>
    <property type="match status" value="1"/>
</dbReference>
<evidence type="ECO:0000256" key="11">
    <source>
        <dbReference type="ARBA" id="ARBA00023211"/>
    </source>
</evidence>
<comment type="similarity">
    <text evidence="5 13">Belongs to the RNase HII family.</text>
</comment>
<dbReference type="GO" id="GO:0043137">
    <property type="term" value="P:DNA replication, removal of RNA primer"/>
    <property type="evidence" value="ECO:0007669"/>
    <property type="project" value="TreeGrafter"/>
</dbReference>
<comment type="catalytic activity">
    <reaction evidence="1 12 13">
        <text>Endonucleolytic cleavage to 5'-phosphomonoester.</text>
        <dbReference type="EC" id="3.1.26.4"/>
    </reaction>
</comment>
<dbReference type="PANTHER" id="PTHR10954">
    <property type="entry name" value="RIBONUCLEASE H2 SUBUNIT A"/>
    <property type="match status" value="1"/>
</dbReference>
<dbReference type="OrthoDB" id="9803420at2"/>
<evidence type="ECO:0000256" key="12">
    <source>
        <dbReference type="PROSITE-ProRule" id="PRU01319"/>
    </source>
</evidence>
<reference evidence="15" key="1">
    <citation type="journal article" date="2019" name="PLoS Negl. Trop. Dis.">
        <title>Revisiting the worldwide diversity of Leptospira species in the environment.</title>
        <authorList>
            <person name="Vincent A.T."/>
            <person name="Schiettekatte O."/>
            <person name="Bourhy P."/>
            <person name="Veyrier F.J."/>
            <person name="Picardeau M."/>
        </authorList>
    </citation>
    <scope>NUCLEOTIDE SEQUENCE [LARGE SCALE GENOMIC DNA]</scope>
    <source>
        <strain evidence="15">SSS9</strain>
    </source>
</reference>
<dbReference type="InterPro" id="IPR036397">
    <property type="entry name" value="RNaseH_sf"/>
</dbReference>
<dbReference type="AlphaFoldDB" id="A0A4V3JAR9"/>
<evidence type="ECO:0000256" key="6">
    <source>
        <dbReference type="ARBA" id="ARBA00022490"/>
    </source>
</evidence>
<evidence type="ECO:0000256" key="8">
    <source>
        <dbReference type="ARBA" id="ARBA00022723"/>
    </source>
</evidence>
<proteinExistence type="inferred from homology"/>
<evidence type="ECO:0000256" key="9">
    <source>
        <dbReference type="ARBA" id="ARBA00022759"/>
    </source>
</evidence>
<organism evidence="15 16">
    <name type="scientific">Leptospira semungkisensis</name>
    <dbReference type="NCBI Taxonomy" id="2484985"/>
    <lineage>
        <taxon>Bacteria</taxon>
        <taxon>Pseudomonadati</taxon>
        <taxon>Spirochaetota</taxon>
        <taxon>Spirochaetia</taxon>
        <taxon>Leptospirales</taxon>
        <taxon>Leptospiraceae</taxon>
        <taxon>Leptospira</taxon>
    </lineage>
</organism>
<feature type="binding site" evidence="12">
    <location>
        <position position="130"/>
    </location>
    <ligand>
        <name>a divalent metal cation</name>
        <dbReference type="ChEBI" id="CHEBI:60240"/>
    </ligand>
</feature>
<keyword evidence="6" id="KW-0963">Cytoplasm</keyword>
<dbReference type="NCBIfam" id="NF000595">
    <property type="entry name" value="PRK00015.1-3"/>
    <property type="match status" value="1"/>
</dbReference>
<dbReference type="GO" id="GO:0046872">
    <property type="term" value="F:metal ion binding"/>
    <property type="evidence" value="ECO:0007669"/>
    <property type="project" value="UniProtKB-KW"/>
</dbReference>
<accession>A0A4V3JAR9</accession>
<dbReference type="GO" id="GO:0004523">
    <property type="term" value="F:RNA-DNA hybrid ribonuclease activity"/>
    <property type="evidence" value="ECO:0007669"/>
    <property type="project" value="UniProtKB-UniRule"/>
</dbReference>
<evidence type="ECO:0000313" key="15">
    <source>
        <dbReference type="EMBL" id="TGJ99108.1"/>
    </source>
</evidence>
<evidence type="ECO:0000256" key="10">
    <source>
        <dbReference type="ARBA" id="ARBA00022801"/>
    </source>
</evidence>
<dbReference type="SUPFAM" id="SSF53098">
    <property type="entry name" value="Ribonuclease H-like"/>
    <property type="match status" value="1"/>
</dbReference>
<dbReference type="RefSeq" id="WP_135589201.1">
    <property type="nucleotide sequence ID" value="NZ_RQEP01000019.1"/>
</dbReference>
<dbReference type="GO" id="GO:0003723">
    <property type="term" value="F:RNA binding"/>
    <property type="evidence" value="ECO:0007669"/>
    <property type="project" value="UniProtKB-UniRule"/>
</dbReference>
<keyword evidence="9 12" id="KW-0255">Endonuclease</keyword>
<evidence type="ECO:0000256" key="2">
    <source>
        <dbReference type="ARBA" id="ARBA00001946"/>
    </source>
</evidence>
<comment type="cofactor">
    <cofactor evidence="2">
        <name>Mg(2+)</name>
        <dbReference type="ChEBI" id="CHEBI:18420"/>
    </cofactor>
</comment>
<name>A0A4V3JAR9_9LEPT</name>
<evidence type="ECO:0000256" key="4">
    <source>
        <dbReference type="ARBA" id="ARBA00004496"/>
    </source>
</evidence>
<keyword evidence="7 12" id="KW-0540">Nuclease</keyword>
<feature type="binding site" evidence="12">
    <location>
        <position position="24"/>
    </location>
    <ligand>
        <name>a divalent metal cation</name>
        <dbReference type="ChEBI" id="CHEBI:60240"/>
    </ligand>
</feature>
<evidence type="ECO:0000256" key="3">
    <source>
        <dbReference type="ARBA" id="ARBA00004065"/>
    </source>
</evidence>
<evidence type="ECO:0000256" key="1">
    <source>
        <dbReference type="ARBA" id="ARBA00000077"/>
    </source>
</evidence>
<keyword evidence="10 12" id="KW-0378">Hydrolase</keyword>
<dbReference type="PROSITE" id="PS51975">
    <property type="entry name" value="RNASE_H_2"/>
    <property type="match status" value="1"/>
</dbReference>
<protein>
    <recommendedName>
        <fullName evidence="13">Ribonuclease</fullName>
        <ecNumber evidence="13">3.1.26.4</ecNumber>
    </recommendedName>
</protein>
<dbReference type="Pfam" id="PF01351">
    <property type="entry name" value="RNase_HII"/>
    <property type="match status" value="1"/>
</dbReference>
<comment type="function">
    <text evidence="3 13">Endonuclease that specifically degrades the RNA of RNA-DNA hybrids.</text>
</comment>
<keyword evidence="8 12" id="KW-0479">Metal-binding</keyword>
<dbReference type="InterPro" id="IPR012337">
    <property type="entry name" value="RNaseH-like_sf"/>
</dbReference>
<evidence type="ECO:0000256" key="7">
    <source>
        <dbReference type="ARBA" id="ARBA00022722"/>
    </source>
</evidence>
<dbReference type="GO" id="GO:0032299">
    <property type="term" value="C:ribonuclease H2 complex"/>
    <property type="evidence" value="ECO:0007669"/>
    <property type="project" value="TreeGrafter"/>
</dbReference>
<evidence type="ECO:0000313" key="16">
    <source>
        <dbReference type="Proteomes" id="UP000297453"/>
    </source>
</evidence>
<dbReference type="InterPro" id="IPR022898">
    <property type="entry name" value="RNase_HII"/>
</dbReference>
<feature type="binding site" evidence="12">
    <location>
        <position position="23"/>
    </location>
    <ligand>
        <name>a divalent metal cation</name>
        <dbReference type="ChEBI" id="CHEBI:60240"/>
    </ligand>
</feature>
<comment type="cofactor">
    <cofactor evidence="12">
        <name>Mn(2+)</name>
        <dbReference type="ChEBI" id="CHEBI:29035"/>
    </cofactor>
    <cofactor evidence="12">
        <name>Mg(2+)</name>
        <dbReference type="ChEBI" id="CHEBI:18420"/>
    </cofactor>
    <text evidence="12">Manganese or magnesium. Binds 1 divalent metal ion per monomer in the absence of substrate. May bind a second metal ion after substrate binding.</text>
</comment>
<evidence type="ECO:0000256" key="13">
    <source>
        <dbReference type="RuleBase" id="RU003515"/>
    </source>
</evidence>
<dbReference type="EMBL" id="RQEP01000019">
    <property type="protein sequence ID" value="TGJ99108.1"/>
    <property type="molecule type" value="Genomic_DNA"/>
</dbReference>
<gene>
    <name evidence="15" type="ORF">EHO59_14610</name>
</gene>
<dbReference type="Proteomes" id="UP000297453">
    <property type="component" value="Unassembled WGS sequence"/>
</dbReference>
<evidence type="ECO:0000259" key="14">
    <source>
        <dbReference type="PROSITE" id="PS51975"/>
    </source>
</evidence>
<dbReference type="Gene3D" id="3.30.420.10">
    <property type="entry name" value="Ribonuclease H-like superfamily/Ribonuclease H"/>
    <property type="match status" value="1"/>
</dbReference>
<dbReference type="GO" id="GO:0006298">
    <property type="term" value="P:mismatch repair"/>
    <property type="evidence" value="ECO:0007669"/>
    <property type="project" value="TreeGrafter"/>
</dbReference>
<dbReference type="InterPro" id="IPR024567">
    <property type="entry name" value="RNase_HII/HIII_dom"/>
</dbReference>
<dbReference type="InterPro" id="IPR001352">
    <property type="entry name" value="RNase_HII/HIII"/>
</dbReference>
<evidence type="ECO:0000256" key="5">
    <source>
        <dbReference type="ARBA" id="ARBA00007383"/>
    </source>
</evidence>
<comment type="subcellular location">
    <subcellularLocation>
        <location evidence="4">Cytoplasm</location>
    </subcellularLocation>
</comment>
<keyword evidence="11" id="KW-0464">Manganese</keyword>
<comment type="caution">
    <text evidence="15">The sequence shown here is derived from an EMBL/GenBank/DDBJ whole genome shotgun (WGS) entry which is preliminary data.</text>
</comment>
<dbReference type="EC" id="3.1.26.4" evidence="13"/>